<proteinExistence type="predicted"/>
<sequence>MLRERQTRYVMYGKVSVAESIVGKWFIRSKPNKPLPHSILFIPTLPLYFNLEGQKRPGRSTNRDENLIKTMIENNPLCTICESAEILKISKSAIHEP</sequence>
<dbReference type="EMBL" id="BPLQ01009584">
    <property type="protein sequence ID" value="GIY45029.1"/>
    <property type="molecule type" value="Genomic_DNA"/>
</dbReference>
<name>A0AAV4TH17_9ARAC</name>
<gene>
    <name evidence="1" type="ORF">CDAR_267521</name>
</gene>
<accession>A0AAV4TH17</accession>
<keyword evidence="2" id="KW-1185">Reference proteome</keyword>
<dbReference type="AlphaFoldDB" id="A0AAV4TH17"/>
<organism evidence="1 2">
    <name type="scientific">Caerostris darwini</name>
    <dbReference type="NCBI Taxonomy" id="1538125"/>
    <lineage>
        <taxon>Eukaryota</taxon>
        <taxon>Metazoa</taxon>
        <taxon>Ecdysozoa</taxon>
        <taxon>Arthropoda</taxon>
        <taxon>Chelicerata</taxon>
        <taxon>Arachnida</taxon>
        <taxon>Araneae</taxon>
        <taxon>Araneomorphae</taxon>
        <taxon>Entelegynae</taxon>
        <taxon>Araneoidea</taxon>
        <taxon>Araneidae</taxon>
        <taxon>Caerostris</taxon>
    </lineage>
</organism>
<comment type="caution">
    <text evidence="1">The sequence shown here is derived from an EMBL/GenBank/DDBJ whole genome shotgun (WGS) entry which is preliminary data.</text>
</comment>
<dbReference type="Proteomes" id="UP001054837">
    <property type="component" value="Unassembled WGS sequence"/>
</dbReference>
<evidence type="ECO:0000313" key="1">
    <source>
        <dbReference type="EMBL" id="GIY45029.1"/>
    </source>
</evidence>
<reference evidence="1 2" key="1">
    <citation type="submission" date="2021-06" db="EMBL/GenBank/DDBJ databases">
        <title>Caerostris darwini draft genome.</title>
        <authorList>
            <person name="Kono N."/>
            <person name="Arakawa K."/>
        </authorList>
    </citation>
    <scope>NUCLEOTIDE SEQUENCE [LARGE SCALE GENOMIC DNA]</scope>
</reference>
<evidence type="ECO:0000313" key="2">
    <source>
        <dbReference type="Proteomes" id="UP001054837"/>
    </source>
</evidence>
<protein>
    <submittedName>
        <fullName evidence="1">Uncharacterized protein</fullName>
    </submittedName>
</protein>